<dbReference type="PANTHER" id="PTHR35795">
    <property type="entry name" value="SLR1885 PROTEIN"/>
    <property type="match status" value="1"/>
</dbReference>
<dbReference type="InterPro" id="IPR005249">
    <property type="entry name" value="YqeK"/>
</dbReference>
<evidence type="ECO:0000256" key="4">
    <source>
        <dbReference type="ARBA" id="ARBA00022801"/>
    </source>
</evidence>
<sequence length="201" mass="23242">MMESENIIYSKKYINCSREELLEAVSQVMSPKRFTHVKGVEKAALELARQYRVDYEKVSIAALLHDYAKEQLDEEMRDIIISENMDLELLQYGNNIWHGPVGAILIRNRFNVTDSEILDAIRHHTVGAPQMGLIEQIIYVADYIEPNRIFEGVEEARALSKSSLKEAIAFSTFKTLKYLLEKNVKIYPRAIETYNAWVVQK</sequence>
<gene>
    <name evidence="8" type="ORF">FM115_01990</name>
</gene>
<evidence type="ECO:0000259" key="7">
    <source>
        <dbReference type="PROSITE" id="PS51831"/>
    </source>
</evidence>
<dbReference type="InterPro" id="IPR006675">
    <property type="entry name" value="HDIG_dom"/>
</dbReference>
<comment type="catalytic activity">
    <reaction evidence="6">
        <text>P(1),P(4)-bis(5'-adenosyl) tetraphosphate + H2O = 2 ADP + 2 H(+)</text>
        <dbReference type="Rhea" id="RHEA:24252"/>
        <dbReference type="ChEBI" id="CHEBI:15377"/>
        <dbReference type="ChEBI" id="CHEBI:15378"/>
        <dbReference type="ChEBI" id="CHEBI:58141"/>
        <dbReference type="ChEBI" id="CHEBI:456216"/>
        <dbReference type="EC" id="3.6.1.41"/>
    </reaction>
</comment>
<dbReference type="Pfam" id="PF01966">
    <property type="entry name" value="HD"/>
    <property type="match status" value="1"/>
</dbReference>
<dbReference type="GO" id="GO:0046872">
    <property type="term" value="F:metal ion binding"/>
    <property type="evidence" value="ECO:0007669"/>
    <property type="project" value="UniProtKB-KW"/>
</dbReference>
<dbReference type="GO" id="GO:0008803">
    <property type="term" value="F:bis(5'-nucleosyl)-tetraphosphatase (symmetrical) activity"/>
    <property type="evidence" value="ECO:0007669"/>
    <property type="project" value="UniProtKB-EC"/>
</dbReference>
<feature type="domain" description="HD" evidence="7">
    <location>
        <begin position="33"/>
        <end position="147"/>
    </location>
</feature>
<dbReference type="EC" id="3.6.1.41" evidence="1"/>
<evidence type="ECO:0000256" key="2">
    <source>
        <dbReference type="ARBA" id="ARBA00022723"/>
    </source>
</evidence>
<dbReference type="PANTHER" id="PTHR35795:SF1">
    <property type="entry name" value="BIS(5'-NUCLEOSYL)-TETRAPHOSPHATASE, SYMMETRICAL"/>
    <property type="match status" value="1"/>
</dbReference>
<dbReference type="InterPro" id="IPR006674">
    <property type="entry name" value="HD_domain"/>
</dbReference>
<evidence type="ECO:0000313" key="8">
    <source>
        <dbReference type="EMBL" id="SJN21633.1"/>
    </source>
</evidence>
<dbReference type="NCBIfam" id="TIGR00277">
    <property type="entry name" value="HDIG"/>
    <property type="match status" value="1"/>
</dbReference>
<name>A0A1R4IQS7_9LACT</name>
<keyword evidence="4 8" id="KW-0378">Hydrolase</keyword>
<proteinExistence type="predicted"/>
<dbReference type="CDD" id="cd00077">
    <property type="entry name" value="HDc"/>
    <property type="match status" value="1"/>
</dbReference>
<dbReference type="Proteomes" id="UP000195611">
    <property type="component" value="Unassembled WGS sequence"/>
</dbReference>
<dbReference type="Gene3D" id="1.10.3210.10">
    <property type="entry name" value="Hypothetical protein af1432"/>
    <property type="match status" value="1"/>
</dbReference>
<dbReference type="PROSITE" id="PS51831">
    <property type="entry name" value="HD"/>
    <property type="match status" value="1"/>
</dbReference>
<accession>A0A1R4IQS7</accession>
<dbReference type="InterPro" id="IPR003607">
    <property type="entry name" value="HD/PDEase_dom"/>
</dbReference>
<evidence type="ECO:0000256" key="1">
    <source>
        <dbReference type="ARBA" id="ARBA00012506"/>
    </source>
</evidence>
<evidence type="ECO:0000313" key="9">
    <source>
        <dbReference type="Proteomes" id="UP000195611"/>
    </source>
</evidence>
<dbReference type="NCBIfam" id="TIGR00488">
    <property type="entry name" value="bis(5'-nucleosyl)-tetraphosphatase (symmetrical) YqeK"/>
    <property type="match status" value="1"/>
</dbReference>
<keyword evidence="3" id="KW-0547">Nucleotide-binding</keyword>
<dbReference type="InterPro" id="IPR051094">
    <property type="entry name" value="Diverse_Catalytic_Enzymes"/>
</dbReference>
<evidence type="ECO:0000256" key="3">
    <source>
        <dbReference type="ARBA" id="ARBA00022741"/>
    </source>
</evidence>
<organism evidence="8 9">
    <name type="scientific">Marinilactibacillus psychrotolerans 42ea</name>
    <dbReference type="NCBI Taxonomy" id="1255609"/>
    <lineage>
        <taxon>Bacteria</taxon>
        <taxon>Bacillati</taxon>
        <taxon>Bacillota</taxon>
        <taxon>Bacilli</taxon>
        <taxon>Lactobacillales</taxon>
        <taxon>Carnobacteriaceae</taxon>
        <taxon>Marinilactibacillus</taxon>
    </lineage>
</organism>
<keyword evidence="2" id="KW-0479">Metal-binding</keyword>
<dbReference type="SMART" id="SM00471">
    <property type="entry name" value="HDc"/>
    <property type="match status" value="1"/>
</dbReference>
<protein>
    <recommendedName>
        <fullName evidence="1">bis(5'-nucleosyl)-tetraphosphatase (symmetrical)</fullName>
        <ecNumber evidence="1">3.6.1.41</ecNumber>
    </recommendedName>
</protein>
<dbReference type="SUPFAM" id="SSF109604">
    <property type="entry name" value="HD-domain/PDEase-like"/>
    <property type="match status" value="1"/>
</dbReference>
<keyword evidence="5" id="KW-0408">Iron</keyword>
<evidence type="ECO:0000256" key="5">
    <source>
        <dbReference type="ARBA" id="ARBA00023004"/>
    </source>
</evidence>
<evidence type="ECO:0000256" key="6">
    <source>
        <dbReference type="ARBA" id="ARBA00049417"/>
    </source>
</evidence>
<reference evidence="8 9" key="1">
    <citation type="submission" date="2017-02" db="EMBL/GenBank/DDBJ databases">
        <authorList>
            <person name="Peterson S.W."/>
        </authorList>
    </citation>
    <scope>NUCLEOTIDE SEQUENCE [LARGE SCALE GENOMIC DNA]</scope>
    <source>
        <strain evidence="8 9">42ea</strain>
    </source>
</reference>
<dbReference type="EMBL" id="FUKW01000034">
    <property type="protein sequence ID" value="SJN21633.1"/>
    <property type="molecule type" value="Genomic_DNA"/>
</dbReference>
<dbReference type="GO" id="GO:0000166">
    <property type="term" value="F:nucleotide binding"/>
    <property type="evidence" value="ECO:0007669"/>
    <property type="project" value="UniProtKB-KW"/>
</dbReference>
<dbReference type="AlphaFoldDB" id="A0A1R4IQS7"/>